<accession>A0A0P4VZ56</accession>
<keyword evidence="2" id="KW-0547">Nucleotide-binding</keyword>
<dbReference type="GO" id="GO:0005524">
    <property type="term" value="F:ATP binding"/>
    <property type="evidence" value="ECO:0007669"/>
    <property type="project" value="UniProtKB-KW"/>
</dbReference>
<keyword evidence="5" id="KW-0812">Transmembrane</keyword>
<keyword evidence="3" id="KW-0418">Kinase</keyword>
<protein>
    <recommendedName>
        <fullName evidence="6">Protein kinase domain-containing protein</fullName>
    </recommendedName>
</protein>
<dbReference type="PROSITE" id="PS50011">
    <property type="entry name" value="PROTEIN_KINASE_DOM"/>
    <property type="match status" value="1"/>
</dbReference>
<evidence type="ECO:0000256" key="2">
    <source>
        <dbReference type="ARBA" id="ARBA00022741"/>
    </source>
</evidence>
<dbReference type="Gene3D" id="1.10.510.10">
    <property type="entry name" value="Transferase(Phosphotransferase) domain 1"/>
    <property type="match status" value="1"/>
</dbReference>
<evidence type="ECO:0000256" key="5">
    <source>
        <dbReference type="SAM" id="Phobius"/>
    </source>
</evidence>
<dbReference type="PANTHER" id="PTHR44329">
    <property type="entry name" value="SERINE/THREONINE-PROTEIN KINASE TNNI3K-RELATED"/>
    <property type="match status" value="1"/>
</dbReference>
<evidence type="ECO:0000256" key="4">
    <source>
        <dbReference type="ARBA" id="ARBA00022840"/>
    </source>
</evidence>
<keyword evidence="4" id="KW-0067">ATP-binding</keyword>
<dbReference type="SMART" id="SM00220">
    <property type="entry name" value="S_TKc"/>
    <property type="match status" value="1"/>
</dbReference>
<dbReference type="PROSITE" id="PS00108">
    <property type="entry name" value="PROTEIN_KINASE_ST"/>
    <property type="match status" value="1"/>
</dbReference>
<dbReference type="InterPro" id="IPR000719">
    <property type="entry name" value="Prot_kinase_dom"/>
</dbReference>
<dbReference type="SUPFAM" id="SSF56112">
    <property type="entry name" value="Protein kinase-like (PK-like)"/>
    <property type="match status" value="1"/>
</dbReference>
<keyword evidence="5" id="KW-1133">Transmembrane helix</keyword>
<name>A0A0P4VZ56_SCYOL</name>
<dbReference type="GO" id="GO:0004674">
    <property type="term" value="F:protein serine/threonine kinase activity"/>
    <property type="evidence" value="ECO:0007669"/>
    <property type="project" value="TreeGrafter"/>
</dbReference>
<organism evidence="7">
    <name type="scientific">Scylla olivacea</name>
    <name type="common">Orange mud crab</name>
    <name type="synonym">Cancer olivacea</name>
    <dbReference type="NCBI Taxonomy" id="85551"/>
    <lineage>
        <taxon>Eukaryota</taxon>
        <taxon>Metazoa</taxon>
        <taxon>Ecdysozoa</taxon>
        <taxon>Arthropoda</taxon>
        <taxon>Crustacea</taxon>
        <taxon>Multicrustacea</taxon>
        <taxon>Malacostraca</taxon>
        <taxon>Eumalacostraca</taxon>
        <taxon>Eucarida</taxon>
        <taxon>Decapoda</taxon>
        <taxon>Pleocyemata</taxon>
        <taxon>Brachyura</taxon>
        <taxon>Eubrachyura</taxon>
        <taxon>Portunoidea</taxon>
        <taxon>Portunidae</taxon>
        <taxon>Portuninae</taxon>
        <taxon>Scylla</taxon>
    </lineage>
</organism>
<dbReference type="EMBL" id="GDRN01085583">
    <property type="protein sequence ID" value="JAI61332.1"/>
    <property type="molecule type" value="Transcribed_RNA"/>
</dbReference>
<proteinExistence type="predicted"/>
<feature type="transmembrane region" description="Helical" evidence="5">
    <location>
        <begin position="33"/>
        <end position="60"/>
    </location>
</feature>
<evidence type="ECO:0000313" key="7">
    <source>
        <dbReference type="EMBL" id="JAI61332.1"/>
    </source>
</evidence>
<keyword evidence="5" id="KW-0472">Membrane</keyword>
<dbReference type="PANTHER" id="PTHR44329:SF288">
    <property type="entry name" value="MITOGEN-ACTIVATED PROTEIN KINASE KINASE KINASE 20"/>
    <property type="match status" value="1"/>
</dbReference>
<evidence type="ECO:0000259" key="6">
    <source>
        <dbReference type="PROSITE" id="PS50011"/>
    </source>
</evidence>
<keyword evidence="1" id="KW-0808">Transferase</keyword>
<dbReference type="InterPro" id="IPR008271">
    <property type="entry name" value="Ser/Thr_kinase_AS"/>
</dbReference>
<evidence type="ECO:0000256" key="1">
    <source>
        <dbReference type="ARBA" id="ARBA00022679"/>
    </source>
</evidence>
<dbReference type="InterPro" id="IPR051681">
    <property type="entry name" value="Ser/Thr_Kinases-Pseudokinases"/>
</dbReference>
<dbReference type="Pfam" id="PF00069">
    <property type="entry name" value="Pkinase"/>
    <property type="match status" value="1"/>
</dbReference>
<evidence type="ECO:0000256" key="3">
    <source>
        <dbReference type="ARBA" id="ARBA00022777"/>
    </source>
</evidence>
<dbReference type="AlphaFoldDB" id="A0A0P4VZ56"/>
<dbReference type="InterPro" id="IPR011009">
    <property type="entry name" value="Kinase-like_dom_sf"/>
</dbReference>
<feature type="domain" description="Protein kinase" evidence="6">
    <location>
        <begin position="122"/>
        <end position="360"/>
    </location>
</feature>
<reference evidence="7" key="1">
    <citation type="submission" date="2015-09" db="EMBL/GenBank/DDBJ databases">
        <title>Scylla olivacea transcriptome.</title>
        <authorList>
            <person name="Ikhwanuddin M."/>
        </authorList>
    </citation>
    <scope>NUCLEOTIDE SEQUENCE</scope>
</reference>
<sequence>MIPWAEKTMLKVVAVWVCADVVALTVSPRRGGWLMMLLMLLIGMVCKITLAGLFILAYLLGRPCSFRHSIGTSRVLTPFRSSCLSLAAAAERRTGKFHDVLAELAHLWHLEMVDGRMVGPQLTTENLLGEGAFGRVYKLDVADVEAPVCIKVAKDPQSGNFLREIRNLRRVEGMKGVPRVVAISGAPEGFIMTMHGRRTLENWLRIWEKARPRERDVASVLHKLCAIMTKLHALGVCHNDLKGDNVMVEVDRTQKRKRWAKCKVTLVDFAMLGDYGEHPLGVQRVMFLPHNDPALMRKERVCSEVTDVFSMGYLLHRTLPLLASHRQSVAECSQRAMGAFELRPSFAEIEKVLKDAQKSR</sequence>